<proteinExistence type="predicted"/>
<evidence type="ECO:0000313" key="3">
    <source>
        <dbReference type="Proteomes" id="UP000784294"/>
    </source>
</evidence>
<sequence>MRVNITDSGQAVSVCPALLPGDIVSVLEASMASRESKAGYWNSKPRSDGSGSRALGWDSILR</sequence>
<evidence type="ECO:0000313" key="2">
    <source>
        <dbReference type="EMBL" id="VEL15101.1"/>
    </source>
</evidence>
<name>A0A3S5AFF2_9PLAT</name>
<keyword evidence="3" id="KW-1185">Reference proteome</keyword>
<gene>
    <name evidence="2" type="ORF">PXEA_LOCUS8541</name>
</gene>
<dbReference type="EMBL" id="CAAALY010023440">
    <property type="protein sequence ID" value="VEL15101.1"/>
    <property type="molecule type" value="Genomic_DNA"/>
</dbReference>
<organism evidence="2 3">
    <name type="scientific">Protopolystoma xenopodis</name>
    <dbReference type="NCBI Taxonomy" id="117903"/>
    <lineage>
        <taxon>Eukaryota</taxon>
        <taxon>Metazoa</taxon>
        <taxon>Spiralia</taxon>
        <taxon>Lophotrochozoa</taxon>
        <taxon>Platyhelminthes</taxon>
        <taxon>Monogenea</taxon>
        <taxon>Polyopisthocotylea</taxon>
        <taxon>Polystomatidea</taxon>
        <taxon>Polystomatidae</taxon>
        <taxon>Protopolystoma</taxon>
    </lineage>
</organism>
<reference evidence="2" key="1">
    <citation type="submission" date="2018-11" db="EMBL/GenBank/DDBJ databases">
        <authorList>
            <consortium name="Pathogen Informatics"/>
        </authorList>
    </citation>
    <scope>NUCLEOTIDE SEQUENCE</scope>
</reference>
<feature type="region of interest" description="Disordered" evidence="1">
    <location>
        <begin position="34"/>
        <end position="62"/>
    </location>
</feature>
<dbReference type="Proteomes" id="UP000784294">
    <property type="component" value="Unassembled WGS sequence"/>
</dbReference>
<evidence type="ECO:0000256" key="1">
    <source>
        <dbReference type="SAM" id="MobiDB-lite"/>
    </source>
</evidence>
<accession>A0A3S5AFF2</accession>
<comment type="caution">
    <text evidence="2">The sequence shown here is derived from an EMBL/GenBank/DDBJ whole genome shotgun (WGS) entry which is preliminary data.</text>
</comment>
<protein>
    <submittedName>
        <fullName evidence="2">Uncharacterized protein</fullName>
    </submittedName>
</protein>
<dbReference type="AlphaFoldDB" id="A0A3S5AFF2"/>